<feature type="compositionally biased region" description="Basic and acidic residues" evidence="1">
    <location>
        <begin position="1"/>
        <end position="10"/>
    </location>
</feature>
<dbReference type="RefSeq" id="WP_345194773.1">
    <property type="nucleotide sequence ID" value="NZ_BAABFL010000117.1"/>
</dbReference>
<proteinExistence type="predicted"/>
<evidence type="ECO:0000256" key="1">
    <source>
        <dbReference type="SAM" id="MobiDB-lite"/>
    </source>
</evidence>
<organism evidence="2 3">
    <name type="scientific">Kistimonas scapharcae</name>
    <dbReference type="NCBI Taxonomy" id="1036133"/>
    <lineage>
        <taxon>Bacteria</taxon>
        <taxon>Pseudomonadati</taxon>
        <taxon>Pseudomonadota</taxon>
        <taxon>Gammaproteobacteria</taxon>
        <taxon>Oceanospirillales</taxon>
        <taxon>Endozoicomonadaceae</taxon>
        <taxon>Kistimonas</taxon>
    </lineage>
</organism>
<keyword evidence="3" id="KW-1185">Reference proteome</keyword>
<sequence length="193" mass="22782">MTPEQPKRPDIQLPVWQEGQPEPAIDAPEGELVKFARVMDKWWNQVQAWLYWPLTGFDVDNAPLVIVDMIAWQRDIDRYPGEPEWLYRRRVKHAKANAEDAGSVIGFKRIWERMELGYIELDERIPGQDWDIIRLNITETLIAERPELLDIIIRMYGRTCRRYEWTTIAPLTLTMRCIAFHDAQQCMVASIED</sequence>
<reference evidence="3" key="1">
    <citation type="journal article" date="2019" name="Int. J. Syst. Evol. Microbiol.">
        <title>The Global Catalogue of Microorganisms (GCM) 10K type strain sequencing project: providing services to taxonomists for standard genome sequencing and annotation.</title>
        <authorList>
            <consortium name="The Broad Institute Genomics Platform"/>
            <consortium name="The Broad Institute Genome Sequencing Center for Infectious Disease"/>
            <person name="Wu L."/>
            <person name="Ma J."/>
        </authorList>
    </citation>
    <scope>NUCLEOTIDE SEQUENCE [LARGE SCALE GENOMIC DNA]</scope>
    <source>
        <strain evidence="3">JCM 17805</strain>
    </source>
</reference>
<evidence type="ECO:0000313" key="3">
    <source>
        <dbReference type="Proteomes" id="UP001500604"/>
    </source>
</evidence>
<feature type="region of interest" description="Disordered" evidence="1">
    <location>
        <begin position="1"/>
        <end position="24"/>
    </location>
</feature>
<name>A0ABP8UZQ7_9GAMM</name>
<dbReference type="EMBL" id="BAABFL010000117">
    <property type="protein sequence ID" value="GAA4649021.1"/>
    <property type="molecule type" value="Genomic_DNA"/>
</dbReference>
<comment type="caution">
    <text evidence="2">The sequence shown here is derived from an EMBL/GenBank/DDBJ whole genome shotgun (WGS) entry which is preliminary data.</text>
</comment>
<accession>A0ABP8UZQ7</accession>
<gene>
    <name evidence="2" type="ORF">GCM10023116_12950</name>
</gene>
<dbReference type="Proteomes" id="UP001500604">
    <property type="component" value="Unassembled WGS sequence"/>
</dbReference>
<evidence type="ECO:0000313" key="2">
    <source>
        <dbReference type="EMBL" id="GAA4649021.1"/>
    </source>
</evidence>
<protein>
    <submittedName>
        <fullName evidence="2">Phage tail protein</fullName>
    </submittedName>
</protein>